<dbReference type="Proteomes" id="UP001470230">
    <property type="component" value="Unassembled WGS sequence"/>
</dbReference>
<name>A0ABR2KTK2_9EUKA</name>
<proteinExistence type="predicted"/>
<comment type="caution">
    <text evidence="1">The sequence shown here is derived from an EMBL/GenBank/DDBJ whole genome shotgun (WGS) entry which is preliminary data.</text>
</comment>
<sequence length="159" mass="18766">MKICPSPYKLWLQNQNECNKTTENDMITKNHLSNETNIDHFFTHISKYNSISSNSNIIFVAIKLPTNVFIYEWFQEDILFKVLKDFVISMDVSHEFSDELNKNFVFVDLLYEKLEFSDDQPINIVFQKEKEAIENKKITNANICSSDKIFLKIKMVQSH</sequence>
<reference evidence="1 2" key="1">
    <citation type="submission" date="2024-04" db="EMBL/GenBank/DDBJ databases">
        <title>Tritrichomonas musculus Genome.</title>
        <authorList>
            <person name="Alves-Ferreira E."/>
            <person name="Grigg M."/>
            <person name="Lorenzi H."/>
            <person name="Galac M."/>
        </authorList>
    </citation>
    <scope>NUCLEOTIDE SEQUENCE [LARGE SCALE GENOMIC DNA]</scope>
    <source>
        <strain evidence="1 2">EAF2021</strain>
    </source>
</reference>
<evidence type="ECO:0000313" key="2">
    <source>
        <dbReference type="Proteomes" id="UP001470230"/>
    </source>
</evidence>
<gene>
    <name evidence="1" type="ORF">M9Y10_022601</name>
</gene>
<accession>A0ABR2KTK2</accession>
<keyword evidence="2" id="KW-1185">Reference proteome</keyword>
<organism evidence="1 2">
    <name type="scientific">Tritrichomonas musculus</name>
    <dbReference type="NCBI Taxonomy" id="1915356"/>
    <lineage>
        <taxon>Eukaryota</taxon>
        <taxon>Metamonada</taxon>
        <taxon>Parabasalia</taxon>
        <taxon>Tritrichomonadida</taxon>
        <taxon>Tritrichomonadidae</taxon>
        <taxon>Tritrichomonas</taxon>
    </lineage>
</organism>
<evidence type="ECO:0000313" key="1">
    <source>
        <dbReference type="EMBL" id="KAK8894168.1"/>
    </source>
</evidence>
<dbReference type="EMBL" id="JAPFFF010000003">
    <property type="protein sequence ID" value="KAK8894168.1"/>
    <property type="molecule type" value="Genomic_DNA"/>
</dbReference>
<protein>
    <submittedName>
        <fullName evidence="1">Uncharacterized protein</fullName>
    </submittedName>
</protein>